<dbReference type="Pfam" id="PF09335">
    <property type="entry name" value="VTT_dom"/>
    <property type="match status" value="1"/>
</dbReference>
<dbReference type="RefSeq" id="WP_072831336.1">
    <property type="nucleotide sequence ID" value="NZ_FQXP01000005.1"/>
</dbReference>
<keyword evidence="9" id="KW-1185">Reference proteome</keyword>
<evidence type="ECO:0000256" key="1">
    <source>
        <dbReference type="ARBA" id="ARBA00004651"/>
    </source>
</evidence>
<evidence type="ECO:0000256" key="6">
    <source>
        <dbReference type="RuleBase" id="RU366058"/>
    </source>
</evidence>
<organism evidence="8 9">
    <name type="scientific">Clostridium collagenovorans DSM 3089</name>
    <dbReference type="NCBI Taxonomy" id="1121306"/>
    <lineage>
        <taxon>Bacteria</taxon>
        <taxon>Bacillati</taxon>
        <taxon>Bacillota</taxon>
        <taxon>Clostridia</taxon>
        <taxon>Eubacteriales</taxon>
        <taxon>Clostridiaceae</taxon>
        <taxon>Clostridium</taxon>
    </lineage>
</organism>
<comment type="similarity">
    <text evidence="6">Belongs to the TVP38/TMEM64 family.</text>
</comment>
<feature type="transmembrane region" description="Helical" evidence="6">
    <location>
        <begin position="15"/>
        <end position="32"/>
    </location>
</feature>
<evidence type="ECO:0000256" key="3">
    <source>
        <dbReference type="ARBA" id="ARBA00022692"/>
    </source>
</evidence>
<keyword evidence="4 6" id="KW-1133">Transmembrane helix</keyword>
<feature type="transmembrane region" description="Helical" evidence="6">
    <location>
        <begin position="89"/>
        <end position="114"/>
    </location>
</feature>
<proteinExistence type="inferred from homology"/>
<feature type="transmembrane region" description="Helical" evidence="6">
    <location>
        <begin position="205"/>
        <end position="221"/>
    </location>
</feature>
<comment type="subcellular location">
    <subcellularLocation>
        <location evidence="1 6">Cell membrane</location>
        <topology evidence="1 6">Multi-pass membrane protein</topology>
    </subcellularLocation>
</comment>
<protein>
    <recommendedName>
        <fullName evidence="6">TVP38/TMEM64 family membrane protein</fullName>
    </recommendedName>
</protein>
<reference evidence="8 9" key="1">
    <citation type="submission" date="2016-11" db="EMBL/GenBank/DDBJ databases">
        <authorList>
            <person name="Jaros S."/>
            <person name="Januszkiewicz K."/>
            <person name="Wedrychowicz H."/>
        </authorList>
    </citation>
    <scope>NUCLEOTIDE SEQUENCE [LARGE SCALE GENOMIC DNA]</scope>
    <source>
        <strain evidence="8 9">DSM 3089</strain>
    </source>
</reference>
<sequence length="245" mass="28021">MDEIKKFKEHLKNHWGKYLLAVIVVVACIYILKDYIGPLVIKFSDFETVRNFINKYENHSVLVFIILQILQVVIFAIPGEVIQISGGYLFGYLWGFVYSLIGITLGSAICFFIARTLGKKFVGKIISKEKILYYEEKLNSNRYRIGLFILYLIPGVPKDLLAYVAGISKISLSDFLMLSTIARIPALFLSSYFGSKVIERDMKSLIIVGIIVVIILVMTFIKKDKIMSYISEHKKHSKEDGKEKK</sequence>
<keyword evidence="5 6" id="KW-0472">Membrane</keyword>
<evidence type="ECO:0000313" key="8">
    <source>
        <dbReference type="EMBL" id="SHH79909.1"/>
    </source>
</evidence>
<feature type="transmembrane region" description="Helical" evidence="6">
    <location>
        <begin position="60"/>
        <end position="77"/>
    </location>
</feature>
<dbReference type="PROSITE" id="PS51257">
    <property type="entry name" value="PROKAR_LIPOPROTEIN"/>
    <property type="match status" value="1"/>
</dbReference>
<evidence type="ECO:0000259" key="7">
    <source>
        <dbReference type="Pfam" id="PF09335"/>
    </source>
</evidence>
<dbReference type="AlphaFoldDB" id="A0A1M5VX77"/>
<evidence type="ECO:0000256" key="4">
    <source>
        <dbReference type="ARBA" id="ARBA00022989"/>
    </source>
</evidence>
<dbReference type="InterPro" id="IPR032816">
    <property type="entry name" value="VTT_dom"/>
</dbReference>
<evidence type="ECO:0000256" key="2">
    <source>
        <dbReference type="ARBA" id="ARBA00022475"/>
    </source>
</evidence>
<accession>A0A1M5VX77</accession>
<comment type="caution">
    <text evidence="6">Lacks conserved residue(s) required for the propagation of feature annotation.</text>
</comment>
<evidence type="ECO:0000313" key="9">
    <source>
        <dbReference type="Proteomes" id="UP000184526"/>
    </source>
</evidence>
<dbReference type="EMBL" id="FQXP01000005">
    <property type="protein sequence ID" value="SHH79909.1"/>
    <property type="molecule type" value="Genomic_DNA"/>
</dbReference>
<feature type="domain" description="VTT" evidence="7">
    <location>
        <begin position="77"/>
        <end position="195"/>
    </location>
</feature>
<dbReference type="GO" id="GO:0005886">
    <property type="term" value="C:plasma membrane"/>
    <property type="evidence" value="ECO:0007669"/>
    <property type="project" value="UniProtKB-SubCell"/>
</dbReference>
<keyword evidence="3 6" id="KW-0812">Transmembrane</keyword>
<dbReference type="Proteomes" id="UP000184526">
    <property type="component" value="Unassembled WGS sequence"/>
</dbReference>
<dbReference type="PANTHER" id="PTHR12677:SF59">
    <property type="entry name" value="GOLGI APPARATUS MEMBRANE PROTEIN TVP38-RELATED"/>
    <property type="match status" value="1"/>
</dbReference>
<evidence type="ECO:0000256" key="5">
    <source>
        <dbReference type="ARBA" id="ARBA00023136"/>
    </source>
</evidence>
<dbReference type="InterPro" id="IPR015414">
    <property type="entry name" value="TMEM64"/>
</dbReference>
<dbReference type="PANTHER" id="PTHR12677">
    <property type="entry name" value="GOLGI APPARATUS MEMBRANE PROTEIN TVP38-RELATED"/>
    <property type="match status" value="1"/>
</dbReference>
<keyword evidence="2 6" id="KW-1003">Cell membrane</keyword>
<name>A0A1M5VX77_9CLOT</name>
<gene>
    <name evidence="8" type="ORF">SAMN02745196_01424</name>
</gene>